<evidence type="ECO:0000256" key="1">
    <source>
        <dbReference type="SAM" id="MobiDB-lite"/>
    </source>
</evidence>
<comment type="caution">
    <text evidence="3">The sequence shown here is derived from an EMBL/GenBank/DDBJ whole genome shotgun (WGS) entry which is preliminary data.</text>
</comment>
<gene>
    <name evidence="3" type="ORF">QJS10_CPA07g00432</name>
</gene>
<feature type="compositionally biased region" description="Low complexity" evidence="1">
    <location>
        <begin position="213"/>
        <end position="228"/>
    </location>
</feature>
<dbReference type="Pfam" id="PF13963">
    <property type="entry name" value="Transpos_assoc"/>
    <property type="match status" value="1"/>
</dbReference>
<reference evidence="3" key="2">
    <citation type="submission" date="2023-06" db="EMBL/GenBank/DDBJ databases">
        <authorList>
            <person name="Ma L."/>
            <person name="Liu K.-W."/>
            <person name="Li Z."/>
            <person name="Hsiao Y.-Y."/>
            <person name="Qi Y."/>
            <person name="Fu T."/>
            <person name="Tang G."/>
            <person name="Zhang D."/>
            <person name="Sun W.-H."/>
            <person name="Liu D.-K."/>
            <person name="Li Y."/>
            <person name="Chen G.-Z."/>
            <person name="Liu X.-D."/>
            <person name="Liao X.-Y."/>
            <person name="Jiang Y.-T."/>
            <person name="Yu X."/>
            <person name="Hao Y."/>
            <person name="Huang J."/>
            <person name="Zhao X.-W."/>
            <person name="Ke S."/>
            <person name="Chen Y.-Y."/>
            <person name="Wu W.-L."/>
            <person name="Hsu J.-L."/>
            <person name="Lin Y.-F."/>
            <person name="Huang M.-D."/>
            <person name="Li C.-Y."/>
            <person name="Huang L."/>
            <person name="Wang Z.-W."/>
            <person name="Zhao X."/>
            <person name="Zhong W.-Y."/>
            <person name="Peng D.-H."/>
            <person name="Ahmad S."/>
            <person name="Lan S."/>
            <person name="Zhang J.-S."/>
            <person name="Tsai W.-C."/>
            <person name="Van De Peer Y."/>
            <person name="Liu Z.-J."/>
        </authorList>
    </citation>
    <scope>NUCLEOTIDE SEQUENCE</scope>
    <source>
        <strain evidence="3">CP</strain>
        <tissue evidence="3">Leaves</tissue>
    </source>
</reference>
<dbReference type="AlphaFoldDB" id="A0AAV9EEH9"/>
<dbReference type="InterPro" id="IPR029480">
    <property type="entry name" value="Transpos_assoc"/>
</dbReference>
<protein>
    <recommendedName>
        <fullName evidence="2">Transposase-associated domain-containing protein</fullName>
    </recommendedName>
</protein>
<dbReference type="Proteomes" id="UP001180020">
    <property type="component" value="Unassembled WGS sequence"/>
</dbReference>
<evidence type="ECO:0000313" key="3">
    <source>
        <dbReference type="EMBL" id="KAK1311579.1"/>
    </source>
</evidence>
<proteinExistence type="predicted"/>
<dbReference type="EMBL" id="JAUJYO010000007">
    <property type="protein sequence ID" value="KAK1311579.1"/>
    <property type="molecule type" value="Genomic_DNA"/>
</dbReference>
<accession>A0AAV9EEH9</accession>
<sequence length="228" mass="26089">MDKSWMLIRDRRSDEFRAGVASFLEVARNCPAERKNEAGHIRCPCQRCANRFYFSLETVEVHLYKSGIMSGYTTWISHGEVVPPIQFPRNTSEHQFPRNIHEHNLPQPSGVDEEEDEDEHMTQLMVESPDLLAQRQQQTFPTWFENKRIQELIAKGKDPQAHPATGVIQADWEWIIDFIRSDTYQRFPELGVLTGVTPQPQMPGVPQHPGLQSTPSDSSIDPSLPSDP</sequence>
<organism evidence="3 4">
    <name type="scientific">Acorus calamus</name>
    <name type="common">Sweet flag</name>
    <dbReference type="NCBI Taxonomy" id="4465"/>
    <lineage>
        <taxon>Eukaryota</taxon>
        <taxon>Viridiplantae</taxon>
        <taxon>Streptophyta</taxon>
        <taxon>Embryophyta</taxon>
        <taxon>Tracheophyta</taxon>
        <taxon>Spermatophyta</taxon>
        <taxon>Magnoliopsida</taxon>
        <taxon>Liliopsida</taxon>
        <taxon>Acoraceae</taxon>
        <taxon>Acorus</taxon>
    </lineage>
</organism>
<feature type="region of interest" description="Disordered" evidence="1">
    <location>
        <begin position="100"/>
        <end position="120"/>
    </location>
</feature>
<evidence type="ECO:0000313" key="4">
    <source>
        <dbReference type="Proteomes" id="UP001180020"/>
    </source>
</evidence>
<keyword evidence="4" id="KW-1185">Reference proteome</keyword>
<feature type="region of interest" description="Disordered" evidence="1">
    <location>
        <begin position="195"/>
        <end position="228"/>
    </location>
</feature>
<evidence type="ECO:0000259" key="2">
    <source>
        <dbReference type="Pfam" id="PF13963"/>
    </source>
</evidence>
<feature type="domain" description="Transposase-associated" evidence="2">
    <location>
        <begin position="3"/>
        <end position="80"/>
    </location>
</feature>
<reference evidence="3" key="1">
    <citation type="journal article" date="2023" name="Nat. Commun.">
        <title>Diploid and tetraploid genomes of Acorus and the evolution of monocots.</title>
        <authorList>
            <person name="Ma L."/>
            <person name="Liu K.W."/>
            <person name="Li Z."/>
            <person name="Hsiao Y.Y."/>
            <person name="Qi Y."/>
            <person name="Fu T."/>
            <person name="Tang G.D."/>
            <person name="Zhang D."/>
            <person name="Sun W.H."/>
            <person name="Liu D.K."/>
            <person name="Li Y."/>
            <person name="Chen G.Z."/>
            <person name="Liu X.D."/>
            <person name="Liao X.Y."/>
            <person name="Jiang Y.T."/>
            <person name="Yu X."/>
            <person name="Hao Y."/>
            <person name="Huang J."/>
            <person name="Zhao X.W."/>
            <person name="Ke S."/>
            <person name="Chen Y.Y."/>
            <person name="Wu W.L."/>
            <person name="Hsu J.L."/>
            <person name="Lin Y.F."/>
            <person name="Huang M.D."/>
            <person name="Li C.Y."/>
            <person name="Huang L."/>
            <person name="Wang Z.W."/>
            <person name="Zhao X."/>
            <person name="Zhong W.Y."/>
            <person name="Peng D.H."/>
            <person name="Ahmad S."/>
            <person name="Lan S."/>
            <person name="Zhang J.S."/>
            <person name="Tsai W.C."/>
            <person name="Van de Peer Y."/>
            <person name="Liu Z.J."/>
        </authorList>
    </citation>
    <scope>NUCLEOTIDE SEQUENCE</scope>
    <source>
        <strain evidence="3">CP</strain>
    </source>
</reference>
<name>A0AAV9EEH9_ACOCL</name>